<dbReference type="InterPro" id="IPR054504">
    <property type="entry name" value="PWWP_KDM3B"/>
</dbReference>
<sequence>MAFRYREDLVGKRFLSVSGVSKINVNKVSEWGWKAGVIRAASHKDNKNKELQVLVEYDGVDWQRREWVAVYSRRTFRVFLVERTLVWAHRKSEKDEVKWPALTFSPLSSDVTLEDLQPVEFLHDRQLGFLDYNNLKPYQEWDAVLAGSESGVDSSTLSSLASEAAEWRTVQDGQRILTTTPSVLGGCRAQVYRVAGATQWYTAVIVGVNEHTGELTVTDDTVLEEHSEDPSLVQMRLLGDGVIESIMRGEVVGVMPRRSRSNLQRVDREATKSPATTGGRKKTSVRSNGQLTSAEPTPQPTGMYEQLK</sequence>
<evidence type="ECO:0000313" key="6">
    <source>
        <dbReference type="Proteomes" id="UP000007151"/>
    </source>
</evidence>
<evidence type="ECO:0000256" key="1">
    <source>
        <dbReference type="SAM" id="MobiDB-lite"/>
    </source>
</evidence>
<dbReference type="STRING" id="278856.A0A212EH51"/>
<evidence type="ECO:0000259" key="4">
    <source>
        <dbReference type="Pfam" id="PF22989"/>
    </source>
</evidence>
<keyword evidence="6" id="KW-1185">Reference proteome</keyword>
<dbReference type="InParanoid" id="A0A212EH51"/>
<dbReference type="KEGG" id="dpl:KGM_212257"/>
<dbReference type="InterPro" id="IPR054503">
    <property type="entry name" value="KDM3AB_Tudor"/>
</dbReference>
<dbReference type="InterPro" id="IPR054294">
    <property type="entry name" value="DUF7030"/>
</dbReference>
<comment type="caution">
    <text evidence="5">The sequence shown here is derived from an EMBL/GenBank/DDBJ whole genome shotgun (WGS) entry which is preliminary data.</text>
</comment>
<feature type="domain" description="Lysine-specific demethylase 3B PWWP" evidence="3">
    <location>
        <begin position="79"/>
        <end position="174"/>
    </location>
</feature>
<dbReference type="EMBL" id="AGBW02014956">
    <property type="protein sequence ID" value="OWR40817.1"/>
    <property type="molecule type" value="Genomic_DNA"/>
</dbReference>
<evidence type="ECO:0000313" key="5">
    <source>
        <dbReference type="EMBL" id="OWR40817.1"/>
    </source>
</evidence>
<evidence type="ECO:0000259" key="3">
    <source>
        <dbReference type="Pfam" id="PF22988"/>
    </source>
</evidence>
<proteinExistence type="predicted"/>
<dbReference type="Pfam" id="PF22988">
    <property type="entry name" value="PWWP_KDM3B"/>
    <property type="match status" value="1"/>
</dbReference>
<reference evidence="5 6" key="1">
    <citation type="journal article" date="2011" name="Cell">
        <title>The monarch butterfly genome yields insights into long-distance migration.</title>
        <authorList>
            <person name="Zhan S."/>
            <person name="Merlin C."/>
            <person name="Boore J.L."/>
            <person name="Reppert S.M."/>
        </authorList>
    </citation>
    <scope>NUCLEOTIDE SEQUENCE [LARGE SCALE GENOMIC DNA]</scope>
    <source>
        <strain evidence="5">F-2</strain>
    </source>
</reference>
<gene>
    <name evidence="5" type="ORF">KGM_212257</name>
</gene>
<dbReference type="Pfam" id="PF22989">
    <property type="entry name" value="DUF7030"/>
    <property type="match status" value="1"/>
</dbReference>
<accession>A0A212EH51</accession>
<feature type="domain" description="Lysine-specific demethylase 3A/B tudor" evidence="2">
    <location>
        <begin position="176"/>
        <end position="250"/>
    </location>
</feature>
<feature type="domain" description="DUF7030" evidence="4">
    <location>
        <begin position="8"/>
        <end position="67"/>
    </location>
</feature>
<protein>
    <submittedName>
        <fullName evidence="5">Jumonji domain containing 1A like protein</fullName>
    </submittedName>
</protein>
<organism evidence="5 6">
    <name type="scientific">Danaus plexippus plexippus</name>
    <dbReference type="NCBI Taxonomy" id="278856"/>
    <lineage>
        <taxon>Eukaryota</taxon>
        <taxon>Metazoa</taxon>
        <taxon>Ecdysozoa</taxon>
        <taxon>Arthropoda</taxon>
        <taxon>Hexapoda</taxon>
        <taxon>Insecta</taxon>
        <taxon>Pterygota</taxon>
        <taxon>Neoptera</taxon>
        <taxon>Endopterygota</taxon>
        <taxon>Lepidoptera</taxon>
        <taxon>Glossata</taxon>
        <taxon>Ditrysia</taxon>
        <taxon>Papilionoidea</taxon>
        <taxon>Nymphalidae</taxon>
        <taxon>Danainae</taxon>
        <taxon>Danaini</taxon>
        <taxon>Danaina</taxon>
        <taxon>Danaus</taxon>
        <taxon>Danaus</taxon>
    </lineage>
</organism>
<dbReference type="Proteomes" id="UP000007151">
    <property type="component" value="Unassembled WGS sequence"/>
</dbReference>
<feature type="compositionally biased region" description="Polar residues" evidence="1">
    <location>
        <begin position="285"/>
        <end position="296"/>
    </location>
</feature>
<name>A0A212EH51_DANPL</name>
<evidence type="ECO:0000259" key="2">
    <source>
        <dbReference type="Pfam" id="PF22987"/>
    </source>
</evidence>
<dbReference type="Pfam" id="PF22987">
    <property type="entry name" value="Tudor_KDM3B"/>
    <property type="match status" value="1"/>
</dbReference>
<dbReference type="eggNOG" id="ENOG502RYT5">
    <property type="taxonomic scope" value="Eukaryota"/>
</dbReference>
<feature type="region of interest" description="Disordered" evidence="1">
    <location>
        <begin position="257"/>
        <end position="308"/>
    </location>
</feature>
<dbReference type="AlphaFoldDB" id="A0A212EH51"/>